<evidence type="ECO:0000256" key="2">
    <source>
        <dbReference type="ARBA" id="ARBA00005664"/>
    </source>
</evidence>
<dbReference type="AlphaFoldDB" id="A0A9Q0CJY9"/>
<keyword evidence="9" id="KW-1185">Reference proteome</keyword>
<dbReference type="PANTHER" id="PTHR31306:SF4">
    <property type="entry name" value="ALPHA-1,2-GALACTOSYLTRANSFERASE"/>
    <property type="match status" value="1"/>
</dbReference>
<evidence type="ECO:0000256" key="6">
    <source>
        <dbReference type="ARBA" id="ARBA00023034"/>
    </source>
</evidence>
<keyword evidence="7" id="KW-0812">Transmembrane</keyword>
<name>A0A9Q0CJY9_9POAL</name>
<keyword evidence="6" id="KW-0333">Golgi apparatus</keyword>
<evidence type="ECO:0000256" key="5">
    <source>
        <dbReference type="ARBA" id="ARBA00022968"/>
    </source>
</evidence>
<dbReference type="GO" id="GO:0016757">
    <property type="term" value="F:glycosyltransferase activity"/>
    <property type="evidence" value="ECO:0007669"/>
    <property type="project" value="UniProtKB-KW"/>
</dbReference>
<dbReference type="InterPro" id="IPR029044">
    <property type="entry name" value="Nucleotide-diphossugar_trans"/>
</dbReference>
<feature type="transmembrane region" description="Helical" evidence="7">
    <location>
        <begin position="21"/>
        <end position="43"/>
    </location>
</feature>
<keyword evidence="7" id="KW-0472">Membrane</keyword>
<evidence type="ECO:0000256" key="4">
    <source>
        <dbReference type="ARBA" id="ARBA00022679"/>
    </source>
</evidence>
<evidence type="ECO:0000313" key="9">
    <source>
        <dbReference type="Proteomes" id="UP001151287"/>
    </source>
</evidence>
<evidence type="ECO:0000256" key="7">
    <source>
        <dbReference type="SAM" id="Phobius"/>
    </source>
</evidence>
<comment type="similarity">
    <text evidence="2">Belongs to the glycosyltransferase 34 family.</text>
</comment>
<dbReference type="Gene3D" id="3.90.550.10">
    <property type="entry name" value="Spore Coat Polysaccharide Biosynthesis Protein SpsA, Chain A"/>
    <property type="match status" value="1"/>
</dbReference>
<protein>
    <submittedName>
        <fullName evidence="8">Uncharacterized protein</fullName>
    </submittedName>
</protein>
<dbReference type="EMBL" id="JAMQYH010000003">
    <property type="protein sequence ID" value="KAJ1694834.1"/>
    <property type="molecule type" value="Genomic_DNA"/>
</dbReference>
<dbReference type="GO" id="GO:0006487">
    <property type="term" value="P:protein N-linked glycosylation"/>
    <property type="evidence" value="ECO:0007669"/>
    <property type="project" value="TreeGrafter"/>
</dbReference>
<proteinExistence type="inferred from homology"/>
<keyword evidence="7" id="KW-1133">Transmembrane helix</keyword>
<dbReference type="Proteomes" id="UP001151287">
    <property type="component" value="Unassembled WGS sequence"/>
</dbReference>
<gene>
    <name evidence="8" type="ORF">LUZ63_011532</name>
</gene>
<dbReference type="Pfam" id="PF05637">
    <property type="entry name" value="Glyco_transf_34"/>
    <property type="match status" value="1"/>
</dbReference>
<accession>A0A9Q0CJY9</accession>
<dbReference type="SUPFAM" id="SSF53448">
    <property type="entry name" value="Nucleotide-diphospho-sugar transferases"/>
    <property type="match status" value="1"/>
</dbReference>
<dbReference type="GO" id="GO:0000139">
    <property type="term" value="C:Golgi membrane"/>
    <property type="evidence" value="ECO:0007669"/>
    <property type="project" value="UniProtKB-SubCell"/>
</dbReference>
<organism evidence="8 9">
    <name type="scientific">Rhynchospora breviuscula</name>
    <dbReference type="NCBI Taxonomy" id="2022672"/>
    <lineage>
        <taxon>Eukaryota</taxon>
        <taxon>Viridiplantae</taxon>
        <taxon>Streptophyta</taxon>
        <taxon>Embryophyta</taxon>
        <taxon>Tracheophyta</taxon>
        <taxon>Spermatophyta</taxon>
        <taxon>Magnoliopsida</taxon>
        <taxon>Liliopsida</taxon>
        <taxon>Poales</taxon>
        <taxon>Cyperaceae</taxon>
        <taxon>Cyperoideae</taxon>
        <taxon>Rhynchosporeae</taxon>
        <taxon>Rhynchospora</taxon>
    </lineage>
</organism>
<evidence type="ECO:0000256" key="3">
    <source>
        <dbReference type="ARBA" id="ARBA00022676"/>
    </source>
</evidence>
<evidence type="ECO:0000313" key="8">
    <source>
        <dbReference type="EMBL" id="KAJ1694834.1"/>
    </source>
</evidence>
<evidence type="ECO:0000256" key="1">
    <source>
        <dbReference type="ARBA" id="ARBA00004323"/>
    </source>
</evidence>
<dbReference type="InterPro" id="IPR008630">
    <property type="entry name" value="Glyco_trans_34"/>
</dbReference>
<reference evidence="8" key="1">
    <citation type="journal article" date="2022" name="Cell">
        <title>Repeat-based holocentromeres influence genome architecture and karyotype evolution.</title>
        <authorList>
            <person name="Hofstatter P.G."/>
            <person name="Thangavel G."/>
            <person name="Lux T."/>
            <person name="Neumann P."/>
            <person name="Vondrak T."/>
            <person name="Novak P."/>
            <person name="Zhang M."/>
            <person name="Costa L."/>
            <person name="Castellani M."/>
            <person name="Scott A."/>
            <person name="Toegelov H."/>
            <person name="Fuchs J."/>
            <person name="Mata-Sucre Y."/>
            <person name="Dias Y."/>
            <person name="Vanzela A.L.L."/>
            <person name="Huettel B."/>
            <person name="Almeida C.C.S."/>
            <person name="Simkova H."/>
            <person name="Souza G."/>
            <person name="Pedrosa-Harand A."/>
            <person name="Macas J."/>
            <person name="Mayer K.F.X."/>
            <person name="Houben A."/>
            <person name="Marques A."/>
        </authorList>
    </citation>
    <scope>NUCLEOTIDE SEQUENCE</scope>
    <source>
        <strain evidence="8">RhyBre1mFocal</strain>
    </source>
</reference>
<comment type="subcellular location">
    <subcellularLocation>
        <location evidence="1">Golgi apparatus membrane</location>
        <topology evidence="1">Single-pass type II membrane protein</topology>
    </subcellularLocation>
</comment>
<comment type="caution">
    <text evidence="8">The sequence shown here is derived from an EMBL/GenBank/DDBJ whole genome shotgun (WGS) entry which is preliminary data.</text>
</comment>
<keyword evidence="3" id="KW-0328">Glycosyltransferase</keyword>
<dbReference type="OrthoDB" id="407658at2759"/>
<keyword evidence="5" id="KW-0735">Signal-anchor</keyword>
<sequence length="302" mass="35198">MSPRPITRWPSKHQLKTQRPWLLLIVITFLLSIITFNLTSFILQHANSLGRSCSPLVGSVVPVENRPRMAIVSLSNRVQETVWQNKKAYAKKMGYRFIDASWMIDRSRPPSWSKILAVKSSLRDHDWVFWNDADTLVTNPDIYLENILLALIGRNDFNSTPDFILTEDYNGVNAGVFFFRKSEWSERFLDTWWNQTSFVKFGSTKSGDNDALMYLIANLPKEEKQVHVRISPMQCLFNSYPWFPSRKSVYRLLLSPWTTWQGAYSEGDFMVHLAGIGNKKEWMSKMIQDTRTPRRKTFSNLN</sequence>
<keyword evidence="4" id="KW-0808">Transferase</keyword>
<dbReference type="PANTHER" id="PTHR31306">
    <property type="entry name" value="ALPHA-1,6-MANNOSYLTRANSFERASE MNN11-RELATED"/>
    <property type="match status" value="1"/>
</dbReference>